<sequence>MNSKLHIFKLITCLACLNFAALTAQAKDTPLTYLEPAEVEWGSFEHDASVARTGQKLPNHVYEWGWGSNYPWPEGRKIVKKIPDGYTLPEGQSYNVGILDVFVVGGDFQTGVGLLTRHFNMYHQIDYDIPAGSKTFSAKIMIGDDAHFVDWRDNNTNQQGEFVIFIDEKEVYRQAIGRLGIPRGSGETLDEVSIKIPDGAKKIRFTLESSAWGDQGATEIIINDGKFSE</sequence>
<keyword evidence="3" id="KW-1185">Reference proteome</keyword>
<dbReference type="Gene3D" id="2.60.120.1060">
    <property type="entry name" value="NPCBM/NEW2 domain"/>
    <property type="match status" value="1"/>
</dbReference>
<name>A0ABT7LXA2_9CYAN</name>
<feature type="signal peptide" evidence="1">
    <location>
        <begin position="1"/>
        <end position="26"/>
    </location>
</feature>
<keyword evidence="1" id="KW-0732">Signal</keyword>
<gene>
    <name evidence="2" type="ORF">QQ055_04020</name>
</gene>
<dbReference type="InterPro" id="IPR038637">
    <property type="entry name" value="NPCBM_sf"/>
</dbReference>
<organism evidence="2 3">
    <name type="scientific">Geitlerinema calcuttense NRMC-F 0142</name>
    <dbReference type="NCBI Taxonomy" id="2922238"/>
    <lineage>
        <taxon>Bacteria</taxon>
        <taxon>Bacillati</taxon>
        <taxon>Cyanobacteriota</taxon>
        <taxon>Cyanophyceae</taxon>
        <taxon>Geitlerinematales</taxon>
        <taxon>Geitlerinemataceae</taxon>
        <taxon>Geitlerinema</taxon>
    </lineage>
</organism>
<protein>
    <recommendedName>
        <fullName evidence="4">Glycosyl hydrolase family 98 putative carbohydrate-binding module domain-containing protein</fullName>
    </recommendedName>
</protein>
<feature type="chain" id="PRO_5046508928" description="Glycosyl hydrolase family 98 putative carbohydrate-binding module domain-containing protein" evidence="1">
    <location>
        <begin position="27"/>
        <end position="229"/>
    </location>
</feature>
<comment type="caution">
    <text evidence="2">The sequence shown here is derived from an EMBL/GenBank/DDBJ whole genome shotgun (WGS) entry which is preliminary data.</text>
</comment>
<proteinExistence type="predicted"/>
<dbReference type="EMBL" id="JASVEJ010000015">
    <property type="protein sequence ID" value="MDL5056634.1"/>
    <property type="molecule type" value="Genomic_DNA"/>
</dbReference>
<evidence type="ECO:0000313" key="3">
    <source>
        <dbReference type="Proteomes" id="UP001230986"/>
    </source>
</evidence>
<accession>A0ABT7LXA2</accession>
<evidence type="ECO:0008006" key="4">
    <source>
        <dbReference type="Google" id="ProtNLM"/>
    </source>
</evidence>
<reference evidence="2 3" key="1">
    <citation type="submission" date="2023-06" db="EMBL/GenBank/DDBJ databases">
        <title>Whole genome sequence of Oscillatoria calcuttensis NRMC-F 0142.</title>
        <authorList>
            <person name="Shakena Fathima T."/>
            <person name="Muralitharan G."/>
            <person name="Thajuddin N."/>
        </authorList>
    </citation>
    <scope>NUCLEOTIDE SEQUENCE [LARGE SCALE GENOMIC DNA]</scope>
    <source>
        <strain evidence="2 3">NRMC-F 0142</strain>
    </source>
</reference>
<evidence type="ECO:0000313" key="2">
    <source>
        <dbReference type="EMBL" id="MDL5056634.1"/>
    </source>
</evidence>
<dbReference type="RefSeq" id="WP_285964918.1">
    <property type="nucleotide sequence ID" value="NZ_JASVEJ010000015.1"/>
</dbReference>
<dbReference type="Proteomes" id="UP001230986">
    <property type="component" value="Unassembled WGS sequence"/>
</dbReference>
<evidence type="ECO:0000256" key="1">
    <source>
        <dbReference type="SAM" id="SignalP"/>
    </source>
</evidence>